<evidence type="ECO:0000313" key="13">
    <source>
        <dbReference type="Proteomes" id="UP000326287"/>
    </source>
</evidence>
<name>A0A5P9NJV8_9GAMM</name>
<feature type="binding site" evidence="10">
    <location>
        <begin position="321"/>
        <end position="323"/>
    </location>
    <ligand>
        <name>substrate</name>
        <note>ligand shared with subunit alpha</note>
    </ligand>
</feature>
<reference evidence="12 13" key="1">
    <citation type="submission" date="2019-02" db="EMBL/GenBank/DDBJ databases">
        <authorList>
            <person name="Li S.-H."/>
        </authorList>
    </citation>
    <scope>NUCLEOTIDE SEQUENCE [LARGE SCALE GENOMIC DNA]</scope>
    <source>
        <strain evidence="12 13">IMCC14385</strain>
    </source>
</reference>
<evidence type="ECO:0000256" key="1">
    <source>
        <dbReference type="ARBA" id="ARBA00009182"/>
    </source>
</evidence>
<dbReference type="EMBL" id="CP036422">
    <property type="protein sequence ID" value="QFU76057.1"/>
    <property type="molecule type" value="Genomic_DNA"/>
</dbReference>
<proteinExistence type="inferred from homology"/>
<keyword evidence="7 10" id="KW-0460">Magnesium</keyword>
<dbReference type="EC" id="6.2.1.5" evidence="10"/>
<dbReference type="GO" id="GO:0042709">
    <property type="term" value="C:succinate-CoA ligase complex"/>
    <property type="evidence" value="ECO:0007669"/>
    <property type="project" value="UniProtKB-ARBA"/>
</dbReference>
<keyword evidence="4 10" id="KW-0479">Metal-binding</keyword>
<dbReference type="RefSeq" id="WP_152662162.1">
    <property type="nucleotide sequence ID" value="NZ_CP036422.1"/>
</dbReference>
<evidence type="ECO:0000256" key="7">
    <source>
        <dbReference type="ARBA" id="ARBA00022842"/>
    </source>
</evidence>
<comment type="pathway">
    <text evidence="10">Carbohydrate metabolism; tricarboxylic acid cycle; succinate from succinyl-CoA (ligase route): step 1/1.</text>
</comment>
<keyword evidence="3 10" id="KW-0436">Ligase</keyword>
<keyword evidence="2 10" id="KW-0816">Tricarboxylic acid cycle</keyword>
<feature type="binding site" evidence="10">
    <location>
        <begin position="53"/>
        <end position="55"/>
    </location>
    <ligand>
        <name>ATP</name>
        <dbReference type="ChEBI" id="CHEBI:30616"/>
    </ligand>
</feature>
<evidence type="ECO:0000256" key="3">
    <source>
        <dbReference type="ARBA" id="ARBA00022598"/>
    </source>
</evidence>
<evidence type="ECO:0000256" key="2">
    <source>
        <dbReference type="ARBA" id="ARBA00022532"/>
    </source>
</evidence>
<dbReference type="Proteomes" id="UP000326287">
    <property type="component" value="Chromosome"/>
</dbReference>
<evidence type="ECO:0000256" key="9">
    <source>
        <dbReference type="ARBA" id="ARBA00052891"/>
    </source>
</evidence>
<dbReference type="Gene3D" id="3.30.470.20">
    <property type="entry name" value="ATP-grasp fold, B domain"/>
    <property type="match status" value="1"/>
</dbReference>
<feature type="domain" description="ATP-grasp" evidence="11">
    <location>
        <begin position="9"/>
        <end position="229"/>
    </location>
</feature>
<dbReference type="PANTHER" id="PTHR11815">
    <property type="entry name" value="SUCCINYL-COA SYNTHETASE BETA CHAIN"/>
    <property type="match status" value="1"/>
</dbReference>
<dbReference type="FunFam" id="3.30.1490.20:FF:000002">
    <property type="entry name" value="Succinate--CoA ligase [ADP-forming] subunit beta"/>
    <property type="match status" value="1"/>
</dbReference>
<accession>A0A5P9NJV8</accession>
<evidence type="ECO:0000259" key="11">
    <source>
        <dbReference type="PROSITE" id="PS50975"/>
    </source>
</evidence>
<dbReference type="Gene3D" id="3.30.1490.20">
    <property type="entry name" value="ATP-grasp fold, A domain"/>
    <property type="match status" value="1"/>
</dbReference>
<dbReference type="PROSITE" id="PS50975">
    <property type="entry name" value="ATP_GRASP"/>
    <property type="match status" value="1"/>
</dbReference>
<dbReference type="Pfam" id="PF00549">
    <property type="entry name" value="Ligase_CoA"/>
    <property type="match status" value="1"/>
</dbReference>
<dbReference type="GO" id="GO:0000287">
    <property type="term" value="F:magnesium ion binding"/>
    <property type="evidence" value="ECO:0007669"/>
    <property type="project" value="UniProtKB-UniRule"/>
</dbReference>
<evidence type="ECO:0000256" key="4">
    <source>
        <dbReference type="ARBA" id="ARBA00022723"/>
    </source>
</evidence>
<dbReference type="HAMAP" id="MF_00558">
    <property type="entry name" value="Succ_CoA_beta"/>
    <property type="match status" value="1"/>
</dbReference>
<comment type="catalytic activity">
    <reaction evidence="8">
        <text>succinate + ATP + CoA = succinyl-CoA + ADP + phosphate</text>
        <dbReference type="Rhea" id="RHEA:17661"/>
        <dbReference type="ChEBI" id="CHEBI:30031"/>
        <dbReference type="ChEBI" id="CHEBI:30616"/>
        <dbReference type="ChEBI" id="CHEBI:43474"/>
        <dbReference type="ChEBI" id="CHEBI:57287"/>
        <dbReference type="ChEBI" id="CHEBI:57292"/>
        <dbReference type="ChEBI" id="CHEBI:456216"/>
        <dbReference type="EC" id="6.2.1.5"/>
    </reaction>
    <physiologicalReaction direction="right-to-left" evidence="8">
        <dbReference type="Rhea" id="RHEA:17663"/>
    </physiologicalReaction>
</comment>
<dbReference type="NCBIfam" id="NF001913">
    <property type="entry name" value="PRK00696.1"/>
    <property type="match status" value="1"/>
</dbReference>
<dbReference type="GO" id="GO:0004776">
    <property type="term" value="F:succinate-CoA ligase (GDP-forming) activity"/>
    <property type="evidence" value="ECO:0007669"/>
    <property type="project" value="RHEA"/>
</dbReference>
<dbReference type="InterPro" id="IPR011761">
    <property type="entry name" value="ATP-grasp"/>
</dbReference>
<dbReference type="AlphaFoldDB" id="A0A5P9NJV8"/>
<dbReference type="GO" id="GO:0006099">
    <property type="term" value="P:tricarboxylic acid cycle"/>
    <property type="evidence" value="ECO:0007669"/>
    <property type="project" value="UniProtKB-UniRule"/>
</dbReference>
<dbReference type="GO" id="GO:0005524">
    <property type="term" value="F:ATP binding"/>
    <property type="evidence" value="ECO:0007669"/>
    <property type="project" value="UniProtKB-UniRule"/>
</dbReference>
<dbReference type="InterPro" id="IPR013815">
    <property type="entry name" value="ATP_grasp_subdomain_1"/>
</dbReference>
<dbReference type="SUPFAM" id="SSF52210">
    <property type="entry name" value="Succinyl-CoA synthetase domains"/>
    <property type="match status" value="1"/>
</dbReference>
<feature type="binding site" evidence="10">
    <location>
        <position position="264"/>
    </location>
    <ligand>
        <name>substrate</name>
        <note>ligand shared with subunit alpha</note>
    </ligand>
</feature>
<evidence type="ECO:0000256" key="6">
    <source>
        <dbReference type="ARBA" id="ARBA00022840"/>
    </source>
</evidence>
<dbReference type="SUPFAM" id="SSF56059">
    <property type="entry name" value="Glutathione synthetase ATP-binding domain-like"/>
    <property type="match status" value="1"/>
</dbReference>
<comment type="catalytic activity">
    <reaction evidence="9">
        <text>GTP + succinate + CoA = succinyl-CoA + GDP + phosphate</text>
        <dbReference type="Rhea" id="RHEA:22120"/>
        <dbReference type="ChEBI" id="CHEBI:30031"/>
        <dbReference type="ChEBI" id="CHEBI:37565"/>
        <dbReference type="ChEBI" id="CHEBI:43474"/>
        <dbReference type="ChEBI" id="CHEBI:57287"/>
        <dbReference type="ChEBI" id="CHEBI:57292"/>
        <dbReference type="ChEBI" id="CHEBI:58189"/>
    </reaction>
    <physiologicalReaction direction="right-to-left" evidence="9">
        <dbReference type="Rhea" id="RHEA:22122"/>
    </physiologicalReaction>
</comment>
<keyword evidence="5 10" id="KW-0547">Nucleotide-binding</keyword>
<keyword evidence="6 10" id="KW-0067">ATP-binding</keyword>
<comment type="similarity">
    <text evidence="1 10">Belongs to the succinate/malate CoA ligase beta subunit family.</text>
</comment>
<dbReference type="GO" id="GO:0005829">
    <property type="term" value="C:cytosol"/>
    <property type="evidence" value="ECO:0007669"/>
    <property type="project" value="TreeGrafter"/>
</dbReference>
<feature type="binding site" evidence="10">
    <location>
        <position position="213"/>
    </location>
    <ligand>
        <name>Mg(2+)</name>
        <dbReference type="ChEBI" id="CHEBI:18420"/>
    </ligand>
</feature>
<organism evidence="12 13">
    <name type="scientific">Halioglobus maricola</name>
    <dbReference type="NCBI Taxonomy" id="2601894"/>
    <lineage>
        <taxon>Bacteria</taxon>
        <taxon>Pseudomonadati</taxon>
        <taxon>Pseudomonadota</taxon>
        <taxon>Gammaproteobacteria</taxon>
        <taxon>Cellvibrionales</taxon>
        <taxon>Halieaceae</taxon>
        <taxon>Halioglobus</taxon>
    </lineage>
</organism>
<dbReference type="PIRSF" id="PIRSF001554">
    <property type="entry name" value="SucCS_beta"/>
    <property type="match status" value="1"/>
</dbReference>
<dbReference type="InterPro" id="IPR013650">
    <property type="entry name" value="ATP-grasp_succ-CoA_synth-type"/>
</dbReference>
<dbReference type="InterPro" id="IPR005809">
    <property type="entry name" value="Succ_CoA_ligase-like_bsu"/>
</dbReference>
<evidence type="ECO:0000256" key="10">
    <source>
        <dbReference type="HAMAP-Rule" id="MF_00558"/>
    </source>
</evidence>
<feature type="binding site" evidence="10">
    <location>
        <position position="107"/>
    </location>
    <ligand>
        <name>ATP</name>
        <dbReference type="ChEBI" id="CHEBI:30616"/>
    </ligand>
</feature>
<dbReference type="KEGG" id="halc:EY643_10495"/>
<feature type="binding site" evidence="10">
    <location>
        <position position="199"/>
    </location>
    <ligand>
        <name>Mg(2+)</name>
        <dbReference type="ChEBI" id="CHEBI:18420"/>
    </ligand>
</feature>
<evidence type="ECO:0000256" key="8">
    <source>
        <dbReference type="ARBA" id="ARBA00050563"/>
    </source>
</evidence>
<dbReference type="NCBIfam" id="TIGR01016">
    <property type="entry name" value="sucCoAbeta"/>
    <property type="match status" value="1"/>
</dbReference>
<feature type="binding site" evidence="10">
    <location>
        <position position="46"/>
    </location>
    <ligand>
        <name>ATP</name>
        <dbReference type="ChEBI" id="CHEBI:30616"/>
    </ligand>
</feature>
<gene>
    <name evidence="10" type="primary">sucC</name>
    <name evidence="12" type="ORF">EY643_10495</name>
</gene>
<protein>
    <recommendedName>
        <fullName evidence="10">Succinate--CoA ligase [ADP-forming] subunit beta</fullName>
        <ecNumber evidence="10">6.2.1.5</ecNumber>
    </recommendedName>
    <alternativeName>
        <fullName evidence="10">Succinyl-CoA synthetase subunit beta</fullName>
        <shortName evidence="10">SCS-beta</shortName>
    </alternativeName>
</protein>
<dbReference type="GO" id="GO:0006104">
    <property type="term" value="P:succinyl-CoA metabolic process"/>
    <property type="evidence" value="ECO:0007669"/>
    <property type="project" value="TreeGrafter"/>
</dbReference>
<dbReference type="PANTHER" id="PTHR11815:SF10">
    <property type="entry name" value="SUCCINATE--COA LIGASE [GDP-FORMING] SUBUNIT BETA, MITOCHONDRIAL"/>
    <property type="match status" value="1"/>
</dbReference>
<dbReference type="Gene3D" id="3.40.50.261">
    <property type="entry name" value="Succinyl-CoA synthetase domains"/>
    <property type="match status" value="1"/>
</dbReference>
<feature type="binding site" evidence="10">
    <location>
        <position position="99"/>
    </location>
    <ligand>
        <name>ATP</name>
        <dbReference type="ChEBI" id="CHEBI:30616"/>
    </ligand>
</feature>
<dbReference type="PROSITE" id="PS01217">
    <property type="entry name" value="SUCCINYL_COA_LIG_3"/>
    <property type="match status" value="1"/>
</dbReference>
<dbReference type="Pfam" id="PF08442">
    <property type="entry name" value="ATP-grasp_2"/>
    <property type="match status" value="1"/>
</dbReference>
<keyword evidence="13" id="KW-1185">Reference proteome</keyword>
<comment type="subunit">
    <text evidence="10">Heterotetramer of two alpha and two beta subunits.</text>
</comment>
<dbReference type="GO" id="GO:0004775">
    <property type="term" value="F:succinate-CoA ligase (ADP-forming) activity"/>
    <property type="evidence" value="ECO:0007669"/>
    <property type="project" value="UniProtKB-UniRule"/>
</dbReference>
<dbReference type="OrthoDB" id="9802602at2"/>
<dbReference type="FunFam" id="3.40.50.261:FF:000001">
    <property type="entry name" value="Succinate--CoA ligase [ADP-forming] subunit beta"/>
    <property type="match status" value="1"/>
</dbReference>
<sequence length="389" mass="41515">MNLHEYQGKQLFAEYGLPVSKGYAVDSPKEAAEAADLIGGDMWVVKAQVHAGGRGKAGGVKLVKTKDEIREFASNWLGKNLVTYQTDENGQPVSKILVESCTDIAEELYLGAVVDRSTRRIVFMASTEGGVEIEKVAEETPEKILRAIIDPLAGPQPYQGRDLAFKLGLSGVQIKQFVKIFMGLAQMFIDKDLALIEINPLVITDEGNLHCLDAKLGVDGNALYRQNDVREMHDPSQDDERESHAAQWELNYVALDGNIGCMVNGAGLAMGTMDIVALHGGFPANFLDVGGGATKERVSEAFKIILSDENVKAVLINIFGGIVRCDLIAEGVIGAVEEIGVEVPVVVRLEGNNAELGQKVLADSGLNIIAATSLTDAAQQAVKAAGGAA</sequence>
<evidence type="ECO:0000313" key="12">
    <source>
        <dbReference type="EMBL" id="QFU76057.1"/>
    </source>
</evidence>
<comment type="function">
    <text evidence="10">Succinyl-CoA synthetase functions in the citric acid cycle (TCA), coupling the hydrolysis of succinyl-CoA to the synthesis of either ATP or GTP and thus represents the only step of substrate-level phosphorylation in the TCA. The beta subunit provides nucleotide specificity of the enzyme and binds the substrate succinate, while the binding sites for coenzyme A and phosphate are found in the alpha subunit.</text>
</comment>
<evidence type="ECO:0000256" key="5">
    <source>
        <dbReference type="ARBA" id="ARBA00022741"/>
    </source>
</evidence>
<comment type="cofactor">
    <cofactor evidence="10">
        <name>Mg(2+)</name>
        <dbReference type="ChEBI" id="CHEBI:18420"/>
    </cofactor>
    <text evidence="10">Binds 1 Mg(2+) ion per subunit.</text>
</comment>
<dbReference type="FunFam" id="3.30.470.20:FF:000002">
    <property type="entry name" value="Succinate--CoA ligase [ADP-forming] subunit beta"/>
    <property type="match status" value="1"/>
</dbReference>
<dbReference type="InterPro" id="IPR005811">
    <property type="entry name" value="SUCC_ACL_C"/>
</dbReference>
<feature type="binding site" evidence="10">
    <location>
        <position position="102"/>
    </location>
    <ligand>
        <name>ATP</name>
        <dbReference type="ChEBI" id="CHEBI:30616"/>
    </ligand>
</feature>
<dbReference type="InterPro" id="IPR017866">
    <property type="entry name" value="Succ-CoA_synthase_bsu_CS"/>
</dbReference>
<dbReference type="InterPro" id="IPR016102">
    <property type="entry name" value="Succinyl-CoA_synth-like"/>
</dbReference>
<dbReference type="UniPathway" id="UPA00223">
    <property type="reaction ID" value="UER00999"/>
</dbReference>